<protein>
    <recommendedName>
        <fullName evidence="2">C2H2-type domain-containing protein</fullName>
    </recommendedName>
</protein>
<feature type="domain" description="C2H2-type" evidence="2">
    <location>
        <begin position="426"/>
        <end position="446"/>
    </location>
</feature>
<dbReference type="PROSITE" id="PS00028">
    <property type="entry name" value="ZINC_FINGER_C2H2_1"/>
    <property type="match status" value="2"/>
</dbReference>
<proteinExistence type="predicted"/>
<dbReference type="SMART" id="SM00355">
    <property type="entry name" value="ZnF_C2H2"/>
    <property type="match status" value="2"/>
</dbReference>
<dbReference type="AlphaFoldDB" id="A0AAV7K5A1"/>
<sequence>MSDKDFLSSFRHHIPEAEEFLLVRLNKEFLSNECKSVLYEIQEKLICLTQSSSQSSSDQILDLENYTIITPPADFQDNLTCNADNIGPIVPLSVNGDSDSQPSDFTLHLDSDSTSNNSQTALGIKIPPKTKTFKRITIKRKRQKTADESAHKKTKIVISSEEDSGNISYSPIGLNDDNIVYLSPTHTEQPIEDVIDYITPPIEFNQSPGSPVTSENEDSSSYSSITSSSSGSPQLKNTADSVEDVVDLYVRPEEAFPSSDNNTPDTDINQPCEVYTGSVGEKRSLKSRLGVRPENSHTEQSDCIEVRPSTKFKVSFDKVIQQSIERPIKCYDCHEDIPVIRKQLKCRHCYCKYSNMMELENHVIESEVRCIYCKLTFNTGCELNLHMARHPKLRLCDSCSSVRKHRSEEKSIYLDSLHTADGSYVCQICSVRCKTISELNIHSDKHSKHTDSPLLLESIQVIPERHILQPIPKLVRDDDLEPNSELQLSKDDAAREFSFLRQRNSL</sequence>
<dbReference type="InterPro" id="IPR013087">
    <property type="entry name" value="Znf_C2H2_type"/>
</dbReference>
<dbReference type="EMBL" id="JAKMXF010000144">
    <property type="protein sequence ID" value="KAI6656427.1"/>
    <property type="molecule type" value="Genomic_DNA"/>
</dbReference>
<feature type="compositionally biased region" description="Low complexity" evidence="1">
    <location>
        <begin position="219"/>
        <end position="232"/>
    </location>
</feature>
<gene>
    <name evidence="3" type="ORF">LOD99_1223</name>
</gene>
<dbReference type="Proteomes" id="UP001165289">
    <property type="component" value="Unassembled WGS sequence"/>
</dbReference>
<evidence type="ECO:0000259" key="2">
    <source>
        <dbReference type="PROSITE" id="PS00028"/>
    </source>
</evidence>
<reference evidence="3 4" key="1">
    <citation type="journal article" date="2023" name="BMC Biol.">
        <title>The compact genome of the sponge Oopsacas minuta (Hexactinellida) is lacking key metazoan core genes.</title>
        <authorList>
            <person name="Santini S."/>
            <person name="Schenkelaars Q."/>
            <person name="Jourda C."/>
            <person name="Duchesne M."/>
            <person name="Belahbib H."/>
            <person name="Rocher C."/>
            <person name="Selva M."/>
            <person name="Riesgo A."/>
            <person name="Vervoort M."/>
            <person name="Leys S.P."/>
            <person name="Kodjabachian L."/>
            <person name="Le Bivic A."/>
            <person name="Borchiellini C."/>
            <person name="Claverie J.M."/>
            <person name="Renard E."/>
        </authorList>
    </citation>
    <scope>NUCLEOTIDE SEQUENCE [LARGE SCALE GENOMIC DNA]</scope>
    <source>
        <strain evidence="3">SPO-2</strain>
    </source>
</reference>
<evidence type="ECO:0000313" key="4">
    <source>
        <dbReference type="Proteomes" id="UP001165289"/>
    </source>
</evidence>
<accession>A0AAV7K5A1</accession>
<evidence type="ECO:0000256" key="1">
    <source>
        <dbReference type="SAM" id="MobiDB-lite"/>
    </source>
</evidence>
<feature type="domain" description="C2H2-type" evidence="2">
    <location>
        <begin position="370"/>
        <end position="390"/>
    </location>
</feature>
<evidence type="ECO:0000313" key="3">
    <source>
        <dbReference type="EMBL" id="KAI6656427.1"/>
    </source>
</evidence>
<organism evidence="3 4">
    <name type="scientific">Oopsacas minuta</name>
    <dbReference type="NCBI Taxonomy" id="111878"/>
    <lineage>
        <taxon>Eukaryota</taxon>
        <taxon>Metazoa</taxon>
        <taxon>Porifera</taxon>
        <taxon>Hexactinellida</taxon>
        <taxon>Hexasterophora</taxon>
        <taxon>Lyssacinosida</taxon>
        <taxon>Leucopsacidae</taxon>
        <taxon>Oopsacas</taxon>
    </lineage>
</organism>
<comment type="caution">
    <text evidence="3">The sequence shown here is derived from an EMBL/GenBank/DDBJ whole genome shotgun (WGS) entry which is preliminary data.</text>
</comment>
<feature type="region of interest" description="Disordered" evidence="1">
    <location>
        <begin position="201"/>
        <end position="239"/>
    </location>
</feature>
<feature type="compositionally biased region" description="Polar residues" evidence="1">
    <location>
        <begin position="204"/>
        <end position="214"/>
    </location>
</feature>
<name>A0AAV7K5A1_9METZ</name>
<keyword evidence="4" id="KW-1185">Reference proteome</keyword>